<protein>
    <submittedName>
        <fullName evidence="3">Uncharacterized protein</fullName>
    </submittedName>
</protein>
<dbReference type="InParanoid" id="A0A218Z1V3"/>
<dbReference type="Proteomes" id="UP000242519">
    <property type="component" value="Unassembled WGS sequence"/>
</dbReference>
<keyword evidence="2" id="KW-1133">Transmembrane helix</keyword>
<accession>A0A218Z1V3</accession>
<dbReference type="OrthoDB" id="5386093at2759"/>
<evidence type="ECO:0000313" key="4">
    <source>
        <dbReference type="Proteomes" id="UP000242519"/>
    </source>
</evidence>
<keyword evidence="4" id="KW-1185">Reference proteome</keyword>
<dbReference type="EMBL" id="MZNU01000274">
    <property type="protein sequence ID" value="OWP01543.1"/>
    <property type="molecule type" value="Genomic_DNA"/>
</dbReference>
<proteinExistence type="predicted"/>
<dbReference type="AlphaFoldDB" id="A0A218Z1V3"/>
<gene>
    <name evidence="3" type="ORF">B2J93_7055</name>
</gene>
<feature type="transmembrane region" description="Helical" evidence="2">
    <location>
        <begin position="199"/>
        <end position="221"/>
    </location>
</feature>
<feature type="region of interest" description="Disordered" evidence="1">
    <location>
        <begin position="235"/>
        <end position="273"/>
    </location>
</feature>
<dbReference type="STRING" id="503106.A0A218Z1V3"/>
<evidence type="ECO:0000256" key="1">
    <source>
        <dbReference type="SAM" id="MobiDB-lite"/>
    </source>
</evidence>
<keyword evidence="2" id="KW-0812">Transmembrane</keyword>
<evidence type="ECO:0000256" key="2">
    <source>
        <dbReference type="SAM" id="Phobius"/>
    </source>
</evidence>
<evidence type="ECO:0000313" key="3">
    <source>
        <dbReference type="EMBL" id="OWP01543.1"/>
    </source>
</evidence>
<organism evidence="3 4">
    <name type="scientific">Diplocarpon coronariae</name>
    <dbReference type="NCBI Taxonomy" id="2795749"/>
    <lineage>
        <taxon>Eukaryota</taxon>
        <taxon>Fungi</taxon>
        <taxon>Dikarya</taxon>
        <taxon>Ascomycota</taxon>
        <taxon>Pezizomycotina</taxon>
        <taxon>Leotiomycetes</taxon>
        <taxon>Helotiales</taxon>
        <taxon>Drepanopezizaceae</taxon>
        <taxon>Diplocarpon</taxon>
    </lineage>
</organism>
<feature type="region of interest" description="Disordered" evidence="1">
    <location>
        <begin position="295"/>
        <end position="390"/>
    </location>
</feature>
<keyword evidence="2" id="KW-0472">Membrane</keyword>
<name>A0A218Z1V3_9HELO</name>
<comment type="caution">
    <text evidence="3">The sequence shown here is derived from an EMBL/GenBank/DDBJ whole genome shotgun (WGS) entry which is preliminary data.</text>
</comment>
<sequence>MVSESKSWYPGSRKPSESWYVDEDKAKCIKVDKNSAGWVPNEGLQDNGVYTCSGGDECYRNTYPGAYYQYGCGASEDATSVETTYSGQAPDMLLQVVFTGVNFSPVTAATSAISPSPSNVVSVLTLPSSTLPLLPSSYSISRSSTSHGSIPSTTLGTFKSSSSTEIPSIAVAGKATATSAEATSASTDPSDKGLNKGSLIAACIGGILGLAAIVGFALWFGRRRRQRKEARALSFVIQHHGGKPQNPGPFQRIRRTSPDDFSSRKPPPQEAVSAITASLPGSENEAQPTQHVPRYASIPSQQSPPLSPSRRRSGSSAGLGAFYNGYPPSPTRRLTPQAASLETKEFPQRPNSTAQAETDTHAHVGDLPTATAGAPMLLRGGSGGSPRTRRPEWSITTEALRAQRPRTSSMRIKPAGWCPRGLSVRERSAQIEASNGDSSPEWIVPPRSPMREKFLASVSATIAGSESSRESVSDGVQRYRLVDEVVGEDVPILRSPAQFRQNRTRRESSKM</sequence>
<reference evidence="3 4" key="1">
    <citation type="submission" date="2017-04" db="EMBL/GenBank/DDBJ databases">
        <title>Draft genome sequence of Marssonina coronaria NL1: causal agent of apple blotch.</title>
        <authorList>
            <person name="Cheng Q."/>
        </authorList>
    </citation>
    <scope>NUCLEOTIDE SEQUENCE [LARGE SCALE GENOMIC DNA]</scope>
    <source>
        <strain evidence="3 4">NL1</strain>
    </source>
</reference>